<evidence type="ECO:0000256" key="8">
    <source>
        <dbReference type="ARBA" id="ARBA00023316"/>
    </source>
</evidence>
<dbReference type="EMBL" id="NRRL01000049">
    <property type="protein sequence ID" value="MBK1669457.1"/>
    <property type="molecule type" value="Genomic_DNA"/>
</dbReference>
<keyword evidence="8 9" id="KW-0961">Cell wall biogenesis/degradation</keyword>
<feature type="active site" description="Proton donor/acceptor" evidence="9">
    <location>
        <position position="225"/>
    </location>
</feature>
<dbReference type="PANTHER" id="PTHR30582:SF24">
    <property type="entry name" value="L,D-TRANSPEPTIDASE ERFK_SRFK-RELATED"/>
    <property type="match status" value="1"/>
</dbReference>
<dbReference type="PANTHER" id="PTHR30582">
    <property type="entry name" value="L,D-TRANSPEPTIDASE"/>
    <property type="match status" value="1"/>
</dbReference>
<dbReference type="InterPro" id="IPR038063">
    <property type="entry name" value="Transpep_catalytic_dom"/>
</dbReference>
<accession>A0ABS1DHQ6</accession>
<evidence type="ECO:0000313" key="13">
    <source>
        <dbReference type="Proteomes" id="UP001296873"/>
    </source>
</evidence>
<reference evidence="12 13" key="1">
    <citation type="journal article" date="2020" name="Microorganisms">
        <title>Osmotic Adaptation and Compatible Solute Biosynthesis of Phototrophic Bacteria as Revealed from Genome Analyses.</title>
        <authorList>
            <person name="Imhoff J.F."/>
            <person name="Rahn T."/>
            <person name="Kunzel S."/>
            <person name="Keller A."/>
            <person name="Neulinger S.C."/>
        </authorList>
    </citation>
    <scope>NUCLEOTIDE SEQUENCE [LARGE SCALE GENOMIC DNA]</scope>
    <source>
        <strain evidence="12 13">DSM 9895</strain>
    </source>
</reference>
<dbReference type="SUPFAM" id="SSF141523">
    <property type="entry name" value="L,D-transpeptidase catalytic domain-like"/>
    <property type="match status" value="1"/>
</dbReference>
<feature type="region of interest" description="Disordered" evidence="10">
    <location>
        <begin position="166"/>
        <end position="192"/>
    </location>
</feature>
<feature type="active site" description="Nucleophile" evidence="9">
    <location>
        <position position="241"/>
    </location>
</feature>
<comment type="pathway">
    <text evidence="1 9">Cell wall biogenesis; peptidoglycan biosynthesis.</text>
</comment>
<evidence type="ECO:0000256" key="1">
    <source>
        <dbReference type="ARBA" id="ARBA00004752"/>
    </source>
</evidence>
<evidence type="ECO:0000256" key="9">
    <source>
        <dbReference type="PROSITE-ProRule" id="PRU01373"/>
    </source>
</evidence>
<keyword evidence="5" id="KW-0378">Hydrolase</keyword>
<evidence type="ECO:0000313" key="12">
    <source>
        <dbReference type="EMBL" id="MBK1669457.1"/>
    </source>
</evidence>
<evidence type="ECO:0000256" key="6">
    <source>
        <dbReference type="ARBA" id="ARBA00022960"/>
    </source>
</evidence>
<evidence type="ECO:0000256" key="3">
    <source>
        <dbReference type="ARBA" id="ARBA00022676"/>
    </source>
</evidence>
<evidence type="ECO:0000256" key="4">
    <source>
        <dbReference type="ARBA" id="ARBA00022679"/>
    </source>
</evidence>
<keyword evidence="13" id="KW-1185">Reference proteome</keyword>
<gene>
    <name evidence="12" type="ORF">CKO28_15570</name>
</gene>
<evidence type="ECO:0000256" key="5">
    <source>
        <dbReference type="ARBA" id="ARBA00022801"/>
    </source>
</evidence>
<sequence>MSSLTGWIRRGMNGFENSRPCFGRSARPLGAMPLGARPLGALKTAMAAAVLLLAAPMARAADGDAPPETPDIIGAMQTTTAHYETTFADLAYLHNLGYVELVAANPKLDPWMPGAGKRITLPKRHILPNVEKQGIVINLAEPRLYYFPADQPGTVKTFPIGIGREGLDTPTGETKVTRKRRNPAWRPTREARAADPSLPAVVRAGPENPLGAYALDLGWPLYLIHGTNNVWGIGRRVSRGCIRMYPNDIQTLYNTVPSNTPVQVVEQPLKFAWDGDTFYMEAHTTTKQAGQLEKTGSFEPDADLDLKQRVMTALGERVAQLDWATIRQAVRQRRGVPIAIGHAVES</sequence>
<keyword evidence="7 9" id="KW-0573">Peptidoglycan synthesis</keyword>
<dbReference type="CDD" id="cd16913">
    <property type="entry name" value="YkuD_like"/>
    <property type="match status" value="1"/>
</dbReference>
<comment type="similarity">
    <text evidence="2">Belongs to the YkuD family.</text>
</comment>
<feature type="domain" description="L,D-TPase catalytic" evidence="11">
    <location>
        <begin position="133"/>
        <end position="265"/>
    </location>
</feature>
<dbReference type="PROSITE" id="PS52029">
    <property type="entry name" value="LD_TPASE"/>
    <property type="match status" value="1"/>
</dbReference>
<keyword evidence="3" id="KW-0328">Glycosyltransferase</keyword>
<dbReference type="InterPro" id="IPR050979">
    <property type="entry name" value="LD-transpeptidase"/>
</dbReference>
<evidence type="ECO:0000256" key="10">
    <source>
        <dbReference type="SAM" id="MobiDB-lite"/>
    </source>
</evidence>
<evidence type="ECO:0000256" key="2">
    <source>
        <dbReference type="ARBA" id="ARBA00005992"/>
    </source>
</evidence>
<dbReference type="Proteomes" id="UP001296873">
    <property type="component" value="Unassembled WGS sequence"/>
</dbReference>
<proteinExistence type="inferred from homology"/>
<keyword evidence="4" id="KW-0808">Transferase</keyword>
<organism evidence="12 13">
    <name type="scientific">Rhodovibrio sodomensis</name>
    <dbReference type="NCBI Taxonomy" id="1088"/>
    <lineage>
        <taxon>Bacteria</taxon>
        <taxon>Pseudomonadati</taxon>
        <taxon>Pseudomonadota</taxon>
        <taxon>Alphaproteobacteria</taxon>
        <taxon>Rhodospirillales</taxon>
        <taxon>Rhodovibrionaceae</taxon>
        <taxon>Rhodovibrio</taxon>
    </lineage>
</organism>
<dbReference type="InterPro" id="IPR005490">
    <property type="entry name" value="LD_TPept_cat_dom"/>
</dbReference>
<name>A0ABS1DHQ6_9PROT</name>
<keyword evidence="6 9" id="KW-0133">Cell shape</keyword>
<evidence type="ECO:0000259" key="11">
    <source>
        <dbReference type="PROSITE" id="PS52029"/>
    </source>
</evidence>
<dbReference type="Gene3D" id="2.40.440.10">
    <property type="entry name" value="L,D-transpeptidase catalytic domain-like"/>
    <property type="match status" value="1"/>
</dbReference>
<protein>
    <recommendedName>
        <fullName evidence="11">L,D-TPase catalytic domain-containing protein</fullName>
    </recommendedName>
</protein>
<evidence type="ECO:0000256" key="7">
    <source>
        <dbReference type="ARBA" id="ARBA00022984"/>
    </source>
</evidence>
<dbReference type="Pfam" id="PF03734">
    <property type="entry name" value="YkuD"/>
    <property type="match status" value="1"/>
</dbReference>
<comment type="caution">
    <text evidence="12">The sequence shown here is derived from an EMBL/GenBank/DDBJ whole genome shotgun (WGS) entry which is preliminary data.</text>
</comment>